<dbReference type="Proteomes" id="UP000003751">
    <property type="component" value="Unassembled WGS sequence"/>
</dbReference>
<sequence length="222" mass="23723">MNRRRFLAAGLSGVSTLAGCLGGASDTDSSSTESTGTTAETRTATGTRTTDETRTTTESGSRGGANRTVTVADAGTLEAGDVSVAIDLTKSEITADHTAEVVFSLRNRTSASVTLSYTLPRGLNVVTGSKSNGDARLLLVGQGEQWNRTDGCWQPDARTLARGMPDTERSITLAGGETRREPYRLWNHPENASCFPAGTYEFVRAFRRNDSESTWRFGLSLS</sequence>
<dbReference type="EMBL" id="AEMG01000012">
    <property type="protein sequence ID" value="EFW91733.1"/>
    <property type="molecule type" value="Genomic_DNA"/>
</dbReference>
<evidence type="ECO:0008006" key="6">
    <source>
        <dbReference type="Google" id="ProtNLM"/>
    </source>
</evidence>
<feature type="compositionally biased region" description="Low complexity" evidence="1">
    <location>
        <begin position="23"/>
        <end position="48"/>
    </location>
</feature>
<dbReference type="OrthoDB" id="271782at2157"/>
<dbReference type="AlphaFoldDB" id="E7QUS6"/>
<dbReference type="EMBL" id="FRAN01000001">
    <property type="protein sequence ID" value="SHJ95730.1"/>
    <property type="molecule type" value="Genomic_DNA"/>
</dbReference>
<evidence type="ECO:0000313" key="2">
    <source>
        <dbReference type="EMBL" id="EFW91733.1"/>
    </source>
</evidence>
<proteinExistence type="predicted"/>
<evidence type="ECO:0000313" key="3">
    <source>
        <dbReference type="EMBL" id="SHJ95730.1"/>
    </source>
</evidence>
<protein>
    <recommendedName>
        <fullName evidence="6">Intracellular proteinase inhibitor</fullName>
    </recommendedName>
</protein>
<evidence type="ECO:0000256" key="1">
    <source>
        <dbReference type="SAM" id="MobiDB-lite"/>
    </source>
</evidence>
<reference evidence="3" key="3">
    <citation type="submission" date="2016-11" db="EMBL/GenBank/DDBJ databases">
        <authorList>
            <person name="Jaros S."/>
            <person name="Januszkiewicz K."/>
            <person name="Wedrychowicz H."/>
        </authorList>
    </citation>
    <scope>NUCLEOTIDE SEQUENCE [LARGE SCALE GENOMIC DNA]</scope>
    <source>
        <strain evidence="3">DX253</strain>
    </source>
</reference>
<dbReference type="PROSITE" id="PS51257">
    <property type="entry name" value="PROKAR_LIPOPROTEIN"/>
    <property type="match status" value="1"/>
</dbReference>
<feature type="region of interest" description="Disordered" evidence="1">
    <location>
        <begin position="23"/>
        <end position="69"/>
    </location>
</feature>
<evidence type="ECO:0000313" key="4">
    <source>
        <dbReference type="Proteomes" id="UP000003751"/>
    </source>
</evidence>
<gene>
    <name evidence="3" type="ORF">SAMN05444342_0069</name>
    <name evidence="2" type="ORF">ZOD2009_12807</name>
</gene>
<dbReference type="PATRIC" id="fig|797209.4.peg.2519"/>
<accession>E7QUS6</accession>
<evidence type="ECO:0000313" key="5">
    <source>
        <dbReference type="Proteomes" id="UP000184203"/>
    </source>
</evidence>
<name>E7QUS6_HALPU</name>
<reference evidence="2 4" key="1">
    <citation type="journal article" date="2014" name="ISME J.">
        <title>Trehalose/2-sulfotrehalose biosynthesis and glycine-betaine uptake are widely spread mechanisms for osmoadaptation in the Halobacteriales.</title>
        <authorList>
            <person name="Youssef N.H."/>
            <person name="Savage-Ashlock K.N."/>
            <person name="McCully A.L."/>
            <person name="Luedtke B."/>
            <person name="Shaw E.I."/>
            <person name="Hoff W.D."/>
            <person name="Elshahed M.S."/>
        </authorList>
    </citation>
    <scope>NUCLEOTIDE SEQUENCE [LARGE SCALE GENOMIC DNA]</scope>
    <source>
        <strain evidence="2 4">DX253</strain>
    </source>
</reference>
<organism evidence="2 4">
    <name type="scientific">Haladaptatus paucihalophilus DX253</name>
    <dbReference type="NCBI Taxonomy" id="797209"/>
    <lineage>
        <taxon>Archaea</taxon>
        <taxon>Methanobacteriati</taxon>
        <taxon>Methanobacteriota</taxon>
        <taxon>Stenosarchaea group</taxon>
        <taxon>Halobacteria</taxon>
        <taxon>Halobacteriales</taxon>
        <taxon>Haladaptataceae</taxon>
        <taxon>Haladaptatus</taxon>
    </lineage>
</organism>
<reference evidence="5" key="2">
    <citation type="submission" date="2016-11" db="EMBL/GenBank/DDBJ databases">
        <authorList>
            <person name="Varghese N."/>
            <person name="Submissions S."/>
        </authorList>
    </citation>
    <scope>NUCLEOTIDE SEQUENCE [LARGE SCALE GENOMIC DNA]</scope>
    <source>
        <strain evidence="5">DX253</strain>
    </source>
</reference>
<dbReference type="Proteomes" id="UP000184203">
    <property type="component" value="Unassembled WGS sequence"/>
</dbReference>
<dbReference type="STRING" id="797209.GCA_000376445_00867"/>
<dbReference type="RefSeq" id="WP_007980391.1">
    <property type="nucleotide sequence ID" value="NZ_AEMG01000012.1"/>
</dbReference>
<keyword evidence="5" id="KW-1185">Reference proteome</keyword>